<dbReference type="InterPro" id="IPR000210">
    <property type="entry name" value="BTB/POZ_dom"/>
</dbReference>
<protein>
    <submittedName>
        <fullName evidence="1">Uncharacterized protein</fullName>
    </submittedName>
</protein>
<dbReference type="Proteomes" id="UP000749559">
    <property type="component" value="Unassembled WGS sequence"/>
</dbReference>
<dbReference type="PROSITE" id="PS50097">
    <property type="entry name" value="BTB"/>
    <property type="match status" value="1"/>
</dbReference>
<dbReference type="SUPFAM" id="SSF54695">
    <property type="entry name" value="POZ domain"/>
    <property type="match status" value="1"/>
</dbReference>
<accession>A0A8J1XX96</accession>
<proteinExistence type="predicted"/>
<dbReference type="Gene3D" id="3.30.710.10">
    <property type="entry name" value="Potassium Channel Kv1.1, Chain A"/>
    <property type="match status" value="1"/>
</dbReference>
<dbReference type="OrthoDB" id="10027872at2759"/>
<evidence type="ECO:0000313" key="2">
    <source>
        <dbReference type="Proteomes" id="UP000749559"/>
    </source>
</evidence>
<gene>
    <name evidence="1" type="ORF">OFUS_LOCUS16594</name>
</gene>
<dbReference type="EMBL" id="CAIIXF020000008">
    <property type="protein sequence ID" value="CAH1791518.1"/>
    <property type="molecule type" value="Genomic_DNA"/>
</dbReference>
<reference evidence="1" key="1">
    <citation type="submission" date="2022-03" db="EMBL/GenBank/DDBJ databases">
        <authorList>
            <person name="Martin C."/>
        </authorList>
    </citation>
    <scope>NUCLEOTIDE SEQUENCE</scope>
</reference>
<feature type="non-terminal residue" evidence="1">
    <location>
        <position position="197"/>
    </location>
</feature>
<evidence type="ECO:0000313" key="1">
    <source>
        <dbReference type="EMBL" id="CAH1791518.1"/>
    </source>
</evidence>
<name>A0A8J1XX96_OWEFU</name>
<feature type="non-terminal residue" evidence="1">
    <location>
        <position position="1"/>
    </location>
</feature>
<dbReference type="InterPro" id="IPR011333">
    <property type="entry name" value="SKP1/BTB/POZ_sf"/>
</dbReference>
<dbReference type="Pfam" id="PF00651">
    <property type="entry name" value="BTB"/>
    <property type="match status" value="1"/>
</dbReference>
<sequence length="197" mass="22240">FIVQRFKGNDMEKEQEMNNGLDLLPKLDMMKSEVAMDTTTKMMKPETSEAEVVMKTATNTNLLIHNKYLRVKMNSIRDKRLYQDLEFKLSDGSSVWAHRAIVCEFSSYVAQLCSSDSETLFTSVDLSGQVDDTLKFTPSIINFALDYMYGKDVTLSNKDAVKCSRLAVKLNIPELLSAIDSSLVENGMPRDDIPTDD</sequence>
<comment type="caution">
    <text evidence="1">The sequence shown here is derived from an EMBL/GenBank/DDBJ whole genome shotgun (WGS) entry which is preliminary data.</text>
</comment>
<organism evidence="1 2">
    <name type="scientific">Owenia fusiformis</name>
    <name type="common">Polychaete worm</name>
    <dbReference type="NCBI Taxonomy" id="6347"/>
    <lineage>
        <taxon>Eukaryota</taxon>
        <taxon>Metazoa</taxon>
        <taxon>Spiralia</taxon>
        <taxon>Lophotrochozoa</taxon>
        <taxon>Annelida</taxon>
        <taxon>Polychaeta</taxon>
        <taxon>Sedentaria</taxon>
        <taxon>Canalipalpata</taxon>
        <taxon>Sabellida</taxon>
        <taxon>Oweniida</taxon>
        <taxon>Oweniidae</taxon>
        <taxon>Owenia</taxon>
    </lineage>
</organism>
<keyword evidence="2" id="KW-1185">Reference proteome</keyword>
<dbReference type="AlphaFoldDB" id="A0A8J1XX96"/>
<dbReference type="CDD" id="cd18186">
    <property type="entry name" value="BTB_POZ_ZBTB_KLHL-like"/>
    <property type="match status" value="1"/>
</dbReference>